<dbReference type="PANTHER" id="PTHR43793">
    <property type="entry name" value="FAD SYNTHASE"/>
    <property type="match status" value="1"/>
</dbReference>
<dbReference type="Proteomes" id="UP000886101">
    <property type="component" value="Unassembled WGS sequence"/>
</dbReference>
<dbReference type="GO" id="GO:0005524">
    <property type="term" value="F:ATP binding"/>
    <property type="evidence" value="ECO:0007669"/>
    <property type="project" value="UniProtKB-KW"/>
</dbReference>
<evidence type="ECO:0000259" key="8">
    <source>
        <dbReference type="Pfam" id="PF01467"/>
    </source>
</evidence>
<dbReference type="GO" id="GO:0016773">
    <property type="term" value="F:phosphotransferase activity, alcohol group as acceptor"/>
    <property type="evidence" value="ECO:0007669"/>
    <property type="project" value="InterPro"/>
</dbReference>
<keyword evidence="4" id="KW-0547">Nucleotide-binding</keyword>
<organism evidence="9">
    <name type="scientific">Thermodesulfatator atlanticus</name>
    <dbReference type="NCBI Taxonomy" id="501497"/>
    <lineage>
        <taxon>Bacteria</taxon>
        <taxon>Pseudomonadati</taxon>
        <taxon>Thermodesulfobacteriota</taxon>
        <taxon>Thermodesulfobacteria</taxon>
        <taxon>Thermodesulfobacteriales</taxon>
        <taxon>Thermodesulfatatoraceae</taxon>
        <taxon>Thermodesulfatator</taxon>
    </lineage>
</organism>
<dbReference type="InterPro" id="IPR050385">
    <property type="entry name" value="Archaeal_FAD_synthase"/>
</dbReference>
<evidence type="ECO:0000256" key="2">
    <source>
        <dbReference type="ARBA" id="ARBA00022679"/>
    </source>
</evidence>
<evidence type="ECO:0000256" key="7">
    <source>
        <dbReference type="ARBA" id="ARBA00047428"/>
    </source>
</evidence>
<dbReference type="EC" id="2.7.7.70" evidence="1"/>
<dbReference type="GO" id="GO:0016779">
    <property type="term" value="F:nucleotidyltransferase activity"/>
    <property type="evidence" value="ECO:0007669"/>
    <property type="project" value="UniProtKB-KW"/>
</dbReference>
<keyword evidence="6" id="KW-0119">Carbohydrate metabolism</keyword>
<dbReference type="NCBIfam" id="TIGR02199">
    <property type="entry name" value="rfaE_dom_II"/>
    <property type="match status" value="1"/>
</dbReference>
<protein>
    <recommendedName>
        <fullName evidence="1">D-glycero-beta-D-manno-heptose 1-phosphate adenylyltransferase</fullName>
        <ecNumber evidence="1">2.7.7.70</ecNumber>
    </recommendedName>
</protein>
<dbReference type="InterPro" id="IPR004821">
    <property type="entry name" value="Cyt_trans-like"/>
</dbReference>
<evidence type="ECO:0000256" key="4">
    <source>
        <dbReference type="ARBA" id="ARBA00022741"/>
    </source>
</evidence>
<sequence>MALLKDEEGILITEIDFREISSARQLFVTSRFCPPPTPEEKILPLPRLLPLLEEARALGQQIVFTNGCFDLLHAGHVSYLYRARQEGDLLVVGLNADTSVRRLKGPQRPINPEDLRAKVLAGLSAVDFVVLFEEDTPEALIKAIKPDVLVKGADWPEDKIVGASFVKAYGGRVVRVPFEHPISTTKLLERIKNEAPSH</sequence>
<comment type="catalytic activity">
    <reaction evidence="7">
        <text>D-glycero-beta-D-manno-heptose 1-phosphate + ATP + H(+) = ADP-D-glycero-beta-D-manno-heptose + diphosphate</text>
        <dbReference type="Rhea" id="RHEA:27465"/>
        <dbReference type="ChEBI" id="CHEBI:15378"/>
        <dbReference type="ChEBI" id="CHEBI:30616"/>
        <dbReference type="ChEBI" id="CHEBI:33019"/>
        <dbReference type="ChEBI" id="CHEBI:59967"/>
        <dbReference type="ChEBI" id="CHEBI:61593"/>
        <dbReference type="EC" id="2.7.7.70"/>
    </reaction>
</comment>
<proteinExistence type="predicted"/>
<dbReference type="Gene3D" id="3.40.50.620">
    <property type="entry name" value="HUPs"/>
    <property type="match status" value="1"/>
</dbReference>
<reference evidence="9" key="1">
    <citation type="journal article" date="2020" name="mSystems">
        <title>Genome- and Community-Level Interaction Insights into Carbon Utilization and Element Cycling Functions of Hydrothermarchaeota in Hydrothermal Sediment.</title>
        <authorList>
            <person name="Zhou Z."/>
            <person name="Liu Y."/>
            <person name="Xu W."/>
            <person name="Pan J."/>
            <person name="Luo Z.H."/>
            <person name="Li M."/>
        </authorList>
    </citation>
    <scope>NUCLEOTIDE SEQUENCE [LARGE SCALE GENOMIC DNA]</scope>
    <source>
        <strain evidence="9">HyVt-533</strain>
    </source>
</reference>
<dbReference type="GO" id="GO:0005975">
    <property type="term" value="P:carbohydrate metabolic process"/>
    <property type="evidence" value="ECO:0007669"/>
    <property type="project" value="InterPro"/>
</dbReference>
<evidence type="ECO:0000256" key="5">
    <source>
        <dbReference type="ARBA" id="ARBA00022840"/>
    </source>
</evidence>
<gene>
    <name evidence="9" type="primary">rfaE2</name>
    <name evidence="9" type="ORF">ENJ96_03650</name>
</gene>
<dbReference type="InterPro" id="IPR014729">
    <property type="entry name" value="Rossmann-like_a/b/a_fold"/>
</dbReference>
<keyword evidence="5" id="KW-0067">ATP-binding</keyword>
<name>A0A7V5NZ65_9BACT</name>
<dbReference type="Pfam" id="PF01467">
    <property type="entry name" value="CTP_transf_like"/>
    <property type="match status" value="1"/>
</dbReference>
<evidence type="ECO:0000256" key="3">
    <source>
        <dbReference type="ARBA" id="ARBA00022695"/>
    </source>
</evidence>
<evidence type="ECO:0000256" key="6">
    <source>
        <dbReference type="ARBA" id="ARBA00023277"/>
    </source>
</evidence>
<comment type="caution">
    <text evidence="9">The sequence shown here is derived from an EMBL/GenBank/DDBJ whole genome shotgun (WGS) entry which is preliminary data.</text>
</comment>
<evidence type="ECO:0000256" key="1">
    <source>
        <dbReference type="ARBA" id="ARBA00012519"/>
    </source>
</evidence>
<dbReference type="InterPro" id="IPR011914">
    <property type="entry name" value="RfaE_dom_II"/>
</dbReference>
<dbReference type="NCBIfam" id="TIGR00125">
    <property type="entry name" value="cyt_tran_rel"/>
    <property type="match status" value="1"/>
</dbReference>
<keyword evidence="3 9" id="KW-0548">Nucleotidyltransferase</keyword>
<feature type="domain" description="Cytidyltransferase-like" evidence="8">
    <location>
        <begin position="64"/>
        <end position="186"/>
    </location>
</feature>
<dbReference type="SUPFAM" id="SSF52374">
    <property type="entry name" value="Nucleotidylyl transferase"/>
    <property type="match status" value="1"/>
</dbReference>
<accession>A0A7V5NZ65</accession>
<evidence type="ECO:0000313" key="9">
    <source>
        <dbReference type="EMBL" id="HHI96924.1"/>
    </source>
</evidence>
<dbReference type="AlphaFoldDB" id="A0A7V5NZ65"/>
<dbReference type="EMBL" id="DROK01000107">
    <property type="protein sequence ID" value="HHI96924.1"/>
    <property type="molecule type" value="Genomic_DNA"/>
</dbReference>
<dbReference type="PANTHER" id="PTHR43793:SF2">
    <property type="entry name" value="BIFUNCTIONAL PROTEIN HLDE"/>
    <property type="match status" value="1"/>
</dbReference>
<keyword evidence="2" id="KW-0808">Transferase</keyword>